<name>A0A089YA09_9PSED</name>
<dbReference type="Pfam" id="PF00561">
    <property type="entry name" value="Abhydrolase_1"/>
    <property type="match status" value="1"/>
</dbReference>
<dbReference type="OrthoDB" id="9779853at2"/>
<reference evidence="2 3" key="1">
    <citation type="submission" date="2014-09" db="EMBL/GenBank/DDBJ databases">
        <authorList>
            <person name="Chan K.-G."/>
        </authorList>
    </citation>
    <scope>NUCLEOTIDE SEQUENCE [LARGE SCALE GENOMIC DNA]</scope>
    <source>
        <strain evidence="2 3">ND07</strain>
    </source>
</reference>
<dbReference type="PANTHER" id="PTHR43798">
    <property type="entry name" value="MONOACYLGLYCEROL LIPASE"/>
    <property type="match status" value="1"/>
</dbReference>
<dbReference type="STRING" id="157783.LK03_04960"/>
<proteinExistence type="predicted"/>
<dbReference type="RefSeq" id="WP_038411328.1">
    <property type="nucleotide sequence ID" value="NZ_CP009455.1"/>
</dbReference>
<evidence type="ECO:0000313" key="3">
    <source>
        <dbReference type="Proteomes" id="UP000029493"/>
    </source>
</evidence>
<dbReference type="InterPro" id="IPR050266">
    <property type="entry name" value="AB_hydrolase_sf"/>
</dbReference>
<keyword evidence="3" id="KW-1185">Reference proteome</keyword>
<dbReference type="Gene3D" id="3.40.50.1820">
    <property type="entry name" value="alpha/beta hydrolase"/>
    <property type="match status" value="1"/>
</dbReference>
<dbReference type="SUPFAM" id="SSF53474">
    <property type="entry name" value="alpha/beta-Hydrolases"/>
    <property type="match status" value="1"/>
</dbReference>
<dbReference type="GO" id="GO:0003824">
    <property type="term" value="F:catalytic activity"/>
    <property type="evidence" value="ECO:0007669"/>
    <property type="project" value="InterPro"/>
</dbReference>
<dbReference type="KEGG" id="psw:LK03_04960"/>
<dbReference type="InterPro" id="IPR000073">
    <property type="entry name" value="AB_hydrolase_1"/>
</dbReference>
<dbReference type="Proteomes" id="UP000029493">
    <property type="component" value="Chromosome"/>
</dbReference>
<evidence type="ECO:0000259" key="1">
    <source>
        <dbReference type="Pfam" id="PF00561"/>
    </source>
</evidence>
<dbReference type="AlphaFoldDB" id="A0A089YA09"/>
<evidence type="ECO:0000313" key="2">
    <source>
        <dbReference type="EMBL" id="AIR88648.1"/>
    </source>
</evidence>
<feature type="domain" description="AB hydrolase-1" evidence="1">
    <location>
        <begin position="22"/>
        <end position="257"/>
    </location>
</feature>
<organism evidence="2 3">
    <name type="scientific">Pseudomonas cremoricolorata</name>
    <dbReference type="NCBI Taxonomy" id="157783"/>
    <lineage>
        <taxon>Bacteria</taxon>
        <taxon>Pseudomonadati</taxon>
        <taxon>Pseudomonadota</taxon>
        <taxon>Gammaproteobacteria</taxon>
        <taxon>Pseudomonadales</taxon>
        <taxon>Pseudomonadaceae</taxon>
        <taxon>Pseudomonas</taxon>
    </lineage>
</organism>
<sequence>MDKHFIDIEGARLSYVDQGQGPVVLMGHSYLWSAEMWAPQVEALSTRYRVIVPELWGHGDSAPPPPGTTDMAALARQYLQLLDALSISRCHVVGLSVGGMWGVHLALAHPSRVDRLVLMDTYLGAEPDPTRERYFALLDAASQAGEFTDPLLDIIVPIFFHAGGATVPEVRERFRSDLKAFSAETIRNSIDPLGRLIFGRENLLEQLSQLPAERSIVLGGDQDIPRPPAEANEMSRLIGCLAAQIPDAGHISSLENPRVINDFLLNWLPRAAG</sequence>
<accession>A0A089YA09</accession>
<dbReference type="InterPro" id="IPR029058">
    <property type="entry name" value="AB_hydrolase_fold"/>
</dbReference>
<dbReference type="PRINTS" id="PR00412">
    <property type="entry name" value="EPOXHYDRLASE"/>
</dbReference>
<dbReference type="PANTHER" id="PTHR43798:SF29">
    <property type="entry name" value="AB HYDROLASE-1 DOMAIN-CONTAINING PROTEIN"/>
    <property type="match status" value="1"/>
</dbReference>
<protein>
    <submittedName>
        <fullName evidence="2">2-succinyl-6-hydroxy-2, 4-cyclohexadiene-1-carboxylate synthase</fullName>
    </submittedName>
</protein>
<dbReference type="PRINTS" id="PR00111">
    <property type="entry name" value="ABHYDROLASE"/>
</dbReference>
<dbReference type="eggNOG" id="COG0596">
    <property type="taxonomic scope" value="Bacteria"/>
</dbReference>
<dbReference type="InterPro" id="IPR000639">
    <property type="entry name" value="Epox_hydrolase-like"/>
</dbReference>
<gene>
    <name evidence="2" type="ORF">LK03_04960</name>
</gene>
<dbReference type="EMBL" id="CP009455">
    <property type="protein sequence ID" value="AIR88648.1"/>
    <property type="molecule type" value="Genomic_DNA"/>
</dbReference>